<evidence type="ECO:0008006" key="4">
    <source>
        <dbReference type="Google" id="ProtNLM"/>
    </source>
</evidence>
<accession>A0ABN2RLQ2</accession>
<dbReference type="Proteomes" id="UP001499933">
    <property type="component" value="Unassembled WGS sequence"/>
</dbReference>
<keyword evidence="3" id="KW-1185">Reference proteome</keyword>
<evidence type="ECO:0000256" key="1">
    <source>
        <dbReference type="SAM" id="MobiDB-lite"/>
    </source>
</evidence>
<name>A0ABN2RLQ2_9MICO</name>
<feature type="region of interest" description="Disordered" evidence="1">
    <location>
        <begin position="37"/>
        <end position="63"/>
    </location>
</feature>
<evidence type="ECO:0000313" key="2">
    <source>
        <dbReference type="EMBL" id="GAA1970940.1"/>
    </source>
</evidence>
<dbReference type="EMBL" id="BAAAOG010000015">
    <property type="protein sequence ID" value="GAA1970940.1"/>
    <property type="molecule type" value="Genomic_DNA"/>
</dbReference>
<reference evidence="2 3" key="1">
    <citation type="journal article" date="2019" name="Int. J. Syst. Evol. Microbiol.">
        <title>The Global Catalogue of Microorganisms (GCM) 10K type strain sequencing project: providing services to taxonomists for standard genome sequencing and annotation.</title>
        <authorList>
            <consortium name="The Broad Institute Genomics Platform"/>
            <consortium name="The Broad Institute Genome Sequencing Center for Infectious Disease"/>
            <person name="Wu L."/>
            <person name="Ma J."/>
        </authorList>
    </citation>
    <scope>NUCLEOTIDE SEQUENCE [LARGE SCALE GENOMIC DNA]</scope>
    <source>
        <strain evidence="2 3">JCM 14901</strain>
    </source>
</reference>
<organism evidence="2 3">
    <name type="scientific">Microbacterium deminutum</name>
    <dbReference type="NCBI Taxonomy" id="344164"/>
    <lineage>
        <taxon>Bacteria</taxon>
        <taxon>Bacillati</taxon>
        <taxon>Actinomycetota</taxon>
        <taxon>Actinomycetes</taxon>
        <taxon>Micrococcales</taxon>
        <taxon>Microbacteriaceae</taxon>
        <taxon>Microbacterium</taxon>
    </lineage>
</organism>
<gene>
    <name evidence="2" type="ORF">GCM10009776_37410</name>
</gene>
<proteinExistence type="predicted"/>
<protein>
    <recommendedName>
        <fullName evidence="4">KTSC domain-containing protein</fullName>
    </recommendedName>
</protein>
<sequence>MLATMDEVVTVKDQTRELGYDDGGRAVRAALRKGFPDHIKNDRWDPLSPAQASHVRRSVSPKP</sequence>
<feature type="compositionally biased region" description="Basic residues" evidence="1">
    <location>
        <begin position="54"/>
        <end position="63"/>
    </location>
</feature>
<evidence type="ECO:0000313" key="3">
    <source>
        <dbReference type="Proteomes" id="UP001499933"/>
    </source>
</evidence>
<comment type="caution">
    <text evidence="2">The sequence shown here is derived from an EMBL/GenBank/DDBJ whole genome shotgun (WGS) entry which is preliminary data.</text>
</comment>